<keyword evidence="4" id="KW-1185">Reference proteome</keyword>
<dbReference type="KEGG" id="shi:Shel_06500"/>
<gene>
    <name evidence="3" type="ordered locus">Shel_06500</name>
</gene>
<dbReference type="EMBL" id="CP001684">
    <property type="protein sequence ID" value="ACV21709.1"/>
    <property type="molecule type" value="Genomic_DNA"/>
</dbReference>
<dbReference type="AlphaFoldDB" id="C7N3W8"/>
<name>C7N3W8_SLAHD</name>
<evidence type="ECO:0000313" key="4">
    <source>
        <dbReference type="Proteomes" id="UP000002026"/>
    </source>
</evidence>
<dbReference type="Pfam" id="PF22052">
    <property type="entry name" value="DUF6937"/>
    <property type="match status" value="1"/>
</dbReference>
<dbReference type="STRING" id="471855.Shel_06500"/>
<reference evidence="3 4" key="1">
    <citation type="journal article" date="2009" name="Stand. Genomic Sci.">
        <title>Complete genome sequence of Slackia heliotrinireducens type strain (RHS 1).</title>
        <authorList>
            <person name="Pukall R."/>
            <person name="Lapidus A."/>
            <person name="Nolan M."/>
            <person name="Copeland A."/>
            <person name="Glavina Del Rio T."/>
            <person name="Lucas S."/>
            <person name="Chen F."/>
            <person name="Tice H."/>
            <person name="Cheng J.F."/>
            <person name="Chertkov O."/>
            <person name="Bruce D."/>
            <person name="Goodwin L."/>
            <person name="Kuske C."/>
            <person name="Brettin T."/>
            <person name="Detter J.C."/>
            <person name="Han C."/>
            <person name="Pitluck S."/>
            <person name="Pati A."/>
            <person name="Mavrommatis K."/>
            <person name="Ivanova N."/>
            <person name="Ovchinnikova G."/>
            <person name="Chen A."/>
            <person name="Palaniappan K."/>
            <person name="Schneider S."/>
            <person name="Rohde M."/>
            <person name="Chain P."/>
            <person name="D'haeseleer P."/>
            <person name="Goker M."/>
            <person name="Bristow J."/>
            <person name="Eisen J.A."/>
            <person name="Markowitz V."/>
            <person name="Kyrpides N.C."/>
            <person name="Klenk H.P."/>
            <person name="Hugenholtz P."/>
        </authorList>
    </citation>
    <scope>NUCLEOTIDE SEQUENCE [LARGE SCALE GENOMIC DNA]</scope>
    <source>
        <strain evidence="4">ATCC 29202 / DSM 20476 / NCTC 11029 / RHS 1</strain>
    </source>
</reference>
<dbReference type="InterPro" id="IPR054218">
    <property type="entry name" value="DUF6938"/>
</dbReference>
<dbReference type="InterPro" id="IPR054217">
    <property type="entry name" value="DUF6937"/>
</dbReference>
<dbReference type="RefSeq" id="WP_012797814.1">
    <property type="nucleotide sequence ID" value="NC_013165.1"/>
</dbReference>
<dbReference type="Proteomes" id="UP000002026">
    <property type="component" value="Chromosome"/>
</dbReference>
<dbReference type="Pfam" id="PF22053">
    <property type="entry name" value="DUF6938"/>
    <property type="match status" value="1"/>
</dbReference>
<evidence type="ECO:0000259" key="1">
    <source>
        <dbReference type="Pfam" id="PF22052"/>
    </source>
</evidence>
<proteinExistence type="predicted"/>
<accession>C7N3W8</accession>
<feature type="domain" description="DUF6938" evidence="2">
    <location>
        <begin position="274"/>
        <end position="506"/>
    </location>
</feature>
<evidence type="ECO:0000313" key="3">
    <source>
        <dbReference type="EMBL" id="ACV21709.1"/>
    </source>
</evidence>
<sequence>MVANSVDRAKVIFGNEIDTADYEKACKGKEKYARRFGDDSNTVYHLRAEEAPVIGKHLGVRWLRPAEPGSDEVFDMAADAAAAPVVSTTPKTISEVQGKPLVVGNIRMGFGHYRISMAIASAAHALGFVPYWFDLCGFPESTCSKLIEHQNNLYSMGSRVSQKVGAFNALYWEPLNSEGFRKLTYNSGDQKNAELMVPIFRDLPKDVPYVGTHAWPAQAAVHAGMTHVVNAIPDNWPMALHLAEGSRHAVQTPSAYQGYKMLRGMDKKRQLKPMPEGSLFYTGHYIDHELVSNIEADCAARRARLHGGCPIRYLVCVGGAGAQQDLIRGIIEHAVPLAERGEATLLVNVGDHIDVWDALAKSVPALSRAKTHFDDFTELENLVSEPGAPKLDGIHAFGYTDIFAAVYSTNLLMRHTDVLVTKPSELAFYPVPKLMIHRVGGHEAWGAIRAAEIGDGTYELQKLDEITAMMDAFQQDRSLVSMMCDRIEEANAHGVYNGAYRAVLLAAGLWPGE</sequence>
<dbReference type="eggNOG" id="ENOG502Z7YV">
    <property type="taxonomic scope" value="Bacteria"/>
</dbReference>
<organism evidence="3 4">
    <name type="scientific">Slackia heliotrinireducens (strain ATCC 29202 / DSM 20476 / NCTC 11029 / RHS 1)</name>
    <name type="common">Peptococcus heliotrinreducens</name>
    <dbReference type="NCBI Taxonomy" id="471855"/>
    <lineage>
        <taxon>Bacteria</taxon>
        <taxon>Bacillati</taxon>
        <taxon>Actinomycetota</taxon>
        <taxon>Coriobacteriia</taxon>
        <taxon>Eggerthellales</taxon>
        <taxon>Eggerthellaceae</taxon>
        <taxon>Slackia</taxon>
    </lineage>
</organism>
<protein>
    <submittedName>
        <fullName evidence="3">Uncharacterized protein</fullName>
    </submittedName>
</protein>
<dbReference type="HOGENOM" id="CLU_037384_0_0_11"/>
<feature type="domain" description="DUF6937" evidence="1">
    <location>
        <begin position="11"/>
        <end position="261"/>
    </location>
</feature>
<evidence type="ECO:0000259" key="2">
    <source>
        <dbReference type="Pfam" id="PF22053"/>
    </source>
</evidence>